<gene>
    <name evidence="1" type="ORF">CUMW_238870</name>
</gene>
<protein>
    <submittedName>
        <fullName evidence="1">Uncharacterized protein</fullName>
    </submittedName>
</protein>
<accession>A0A2H5QKH9</accession>
<dbReference type="AlphaFoldDB" id="A0A2H5QKH9"/>
<proteinExistence type="predicted"/>
<evidence type="ECO:0000313" key="2">
    <source>
        <dbReference type="Proteomes" id="UP000236630"/>
    </source>
</evidence>
<organism evidence="1 2">
    <name type="scientific">Citrus unshiu</name>
    <name type="common">Satsuma mandarin</name>
    <name type="synonym">Citrus nobilis var. unshiu</name>
    <dbReference type="NCBI Taxonomy" id="55188"/>
    <lineage>
        <taxon>Eukaryota</taxon>
        <taxon>Viridiplantae</taxon>
        <taxon>Streptophyta</taxon>
        <taxon>Embryophyta</taxon>
        <taxon>Tracheophyta</taxon>
        <taxon>Spermatophyta</taxon>
        <taxon>Magnoliopsida</taxon>
        <taxon>eudicotyledons</taxon>
        <taxon>Gunneridae</taxon>
        <taxon>Pentapetalae</taxon>
        <taxon>rosids</taxon>
        <taxon>malvids</taxon>
        <taxon>Sapindales</taxon>
        <taxon>Rutaceae</taxon>
        <taxon>Aurantioideae</taxon>
        <taxon>Citrus</taxon>
    </lineage>
</organism>
<sequence>MLLDTLPVENTVIFQYCKLPYAHKILTGSMHSHRIEDCLFCQKVMKEAIDICFSKYYWVRVIAVILGPTVQNGWVCNFTTKRFVAVMLIDYLEKINKDFRDVYEKFADTDSSNSKSYEMLDAMGRPSSKIQS</sequence>
<name>A0A2H5QKH9_CITUN</name>
<dbReference type="EMBL" id="BDQV01000455">
    <property type="protein sequence ID" value="GAY65130.1"/>
    <property type="molecule type" value="Genomic_DNA"/>
</dbReference>
<keyword evidence="2" id="KW-1185">Reference proteome</keyword>
<dbReference type="Proteomes" id="UP000236630">
    <property type="component" value="Unassembled WGS sequence"/>
</dbReference>
<comment type="caution">
    <text evidence="1">The sequence shown here is derived from an EMBL/GenBank/DDBJ whole genome shotgun (WGS) entry which is preliminary data.</text>
</comment>
<evidence type="ECO:0000313" key="1">
    <source>
        <dbReference type="EMBL" id="GAY65130.1"/>
    </source>
</evidence>
<reference evidence="1 2" key="1">
    <citation type="journal article" date="2017" name="Front. Genet.">
        <title>Draft sequencing of the heterozygous diploid genome of Satsuma (Citrus unshiu Marc.) using a hybrid assembly approach.</title>
        <authorList>
            <person name="Shimizu T."/>
            <person name="Tanizawa Y."/>
            <person name="Mochizuki T."/>
            <person name="Nagasaki H."/>
            <person name="Yoshioka T."/>
            <person name="Toyoda A."/>
            <person name="Fujiyama A."/>
            <person name="Kaminuma E."/>
            <person name="Nakamura Y."/>
        </authorList>
    </citation>
    <scope>NUCLEOTIDE SEQUENCE [LARGE SCALE GENOMIC DNA]</scope>
    <source>
        <strain evidence="2">cv. Miyagawa wase</strain>
    </source>
</reference>